<dbReference type="OrthoDB" id="2014201at2759"/>
<name>A0A6H0Y7C2_9PEZI</name>
<dbReference type="Gene3D" id="3.90.550.10">
    <property type="entry name" value="Spore Coat Polysaccharide Biosynthesis Protein SpsA, Chain A"/>
    <property type="match status" value="1"/>
</dbReference>
<dbReference type="EMBL" id="CP051143">
    <property type="protein sequence ID" value="QIX02500.1"/>
    <property type="molecule type" value="Genomic_DNA"/>
</dbReference>
<dbReference type="PANTHER" id="PTHR11183">
    <property type="entry name" value="GLYCOGENIN SUBFAMILY MEMBER"/>
    <property type="match status" value="1"/>
</dbReference>
<organism evidence="1 2">
    <name type="scientific">Peltaster fructicola</name>
    <dbReference type="NCBI Taxonomy" id="286661"/>
    <lineage>
        <taxon>Eukaryota</taxon>
        <taxon>Fungi</taxon>
        <taxon>Dikarya</taxon>
        <taxon>Ascomycota</taxon>
        <taxon>Pezizomycotina</taxon>
        <taxon>Dothideomycetes</taxon>
        <taxon>Dothideomycetes incertae sedis</taxon>
        <taxon>Peltaster</taxon>
    </lineage>
</organism>
<sequence>MIIRRSGKTLLVFGAIFSALLILFFVPQTGIKEKSTKIVNDLLASKKNETDKPTWNDDKYYFQVNLPQYELPQFGKVELAAAPQNYKGPGGETIATFYASRDADMHDPYFLAAQQIVYRVLWNPRTKTTKYPMTVFVTPFISQEQRDFFIGAGAIVREVPLRPFVPTEAGAAGRLKDMFTKLEMWYQRDFKRIAYLDSDAFPVDHIDSIFDLVPWQMCKKELLPEGDRSVADDICKYSFGGWKDYDGINAGVMVFNPNEAMFGRLVRESLNQSNFNNGLMEQSLLQYTYNPEGPFPPSTLSHEWNAGGDMTASGQHQYILHSKIWNTGFEAHDTWYYNEFKHMWQDMIDWYKTDQFLTARRESGPKSVWE</sequence>
<accession>A0A6H0Y7C2</accession>
<dbReference type="Proteomes" id="UP000503462">
    <property type="component" value="Chromosome 5"/>
</dbReference>
<evidence type="ECO:0008006" key="3">
    <source>
        <dbReference type="Google" id="ProtNLM"/>
    </source>
</evidence>
<gene>
    <name evidence="1" type="ORF">AMS68_008017</name>
</gene>
<dbReference type="AlphaFoldDB" id="A0A6H0Y7C2"/>
<evidence type="ECO:0000313" key="2">
    <source>
        <dbReference type="Proteomes" id="UP000503462"/>
    </source>
</evidence>
<dbReference type="InterPro" id="IPR050587">
    <property type="entry name" value="GNT1/Glycosyltrans_8"/>
</dbReference>
<dbReference type="SUPFAM" id="SSF53448">
    <property type="entry name" value="Nucleotide-diphospho-sugar transferases"/>
    <property type="match status" value="1"/>
</dbReference>
<evidence type="ECO:0000313" key="1">
    <source>
        <dbReference type="EMBL" id="QIX02500.1"/>
    </source>
</evidence>
<protein>
    <recommendedName>
        <fullName evidence="3">Glycosyltransferase family 8 protein</fullName>
    </recommendedName>
</protein>
<proteinExistence type="predicted"/>
<reference evidence="1 2" key="1">
    <citation type="journal article" date="2016" name="Sci. Rep.">
        <title>Peltaster fructicola genome reveals evolution from an invasive phytopathogen to an ectophytic parasite.</title>
        <authorList>
            <person name="Xu C."/>
            <person name="Chen H."/>
            <person name="Gleason M.L."/>
            <person name="Xu J.R."/>
            <person name="Liu H."/>
            <person name="Zhang R."/>
            <person name="Sun G."/>
        </authorList>
    </citation>
    <scope>NUCLEOTIDE SEQUENCE [LARGE SCALE GENOMIC DNA]</scope>
    <source>
        <strain evidence="1 2">LNHT1506</strain>
    </source>
</reference>
<keyword evidence="2" id="KW-1185">Reference proteome</keyword>
<dbReference type="InterPro" id="IPR029044">
    <property type="entry name" value="Nucleotide-diphossugar_trans"/>
</dbReference>